<dbReference type="AlphaFoldDB" id="A0A656IAN5"/>
<accession>A0A656IAN5</accession>
<gene>
    <name evidence="2" type="ORF">A673_04438</name>
</gene>
<keyword evidence="1" id="KW-0472">Membrane</keyword>
<proteinExistence type="predicted"/>
<name>A0A656IAN5_SALE2</name>
<protein>
    <submittedName>
        <fullName evidence="2">Uncharacterized protein</fullName>
    </submittedName>
</protein>
<keyword evidence="1" id="KW-0812">Transmembrane</keyword>
<sequence length="124" mass="13683">MPRLPLNIRQTRIPALLVQCRTISPLLLKAREKRTAPCRNSPLTKDTKSCFVIKPPVYLSVLFCVFFSSAFLSNAIYSGKTWNGIKGKTGRPPFSTSFIADNMRSDILFLAIESGVTVSGCPTT</sequence>
<organism evidence="2 3">
    <name type="scientific">Salmonella enteritidis (strain 2009K0958)</name>
    <dbReference type="NCBI Taxonomy" id="1192586"/>
    <lineage>
        <taxon>Bacteria</taxon>
        <taxon>Pseudomonadati</taxon>
        <taxon>Pseudomonadota</taxon>
        <taxon>Gammaproteobacteria</taxon>
        <taxon>Enterobacterales</taxon>
        <taxon>Enterobacteriaceae</taxon>
        <taxon>Salmonella</taxon>
    </lineage>
</organism>
<dbReference type="Proteomes" id="UP000014535">
    <property type="component" value="Unassembled WGS sequence"/>
</dbReference>
<dbReference type="EMBL" id="ATFT01000121">
    <property type="protein sequence ID" value="EPI64109.1"/>
    <property type="molecule type" value="Genomic_DNA"/>
</dbReference>
<feature type="transmembrane region" description="Helical" evidence="1">
    <location>
        <begin position="57"/>
        <end position="77"/>
    </location>
</feature>
<keyword evidence="1" id="KW-1133">Transmembrane helix</keyword>
<evidence type="ECO:0000256" key="1">
    <source>
        <dbReference type="SAM" id="Phobius"/>
    </source>
</evidence>
<evidence type="ECO:0000313" key="3">
    <source>
        <dbReference type="Proteomes" id="UP000014535"/>
    </source>
</evidence>
<evidence type="ECO:0000313" key="2">
    <source>
        <dbReference type="EMBL" id="EPI64109.1"/>
    </source>
</evidence>
<reference evidence="2 3" key="1">
    <citation type="submission" date="2013-04" db="EMBL/GenBank/DDBJ databases">
        <authorList>
            <person name="McClelland M."/>
            <person name="Porwollik S."/>
            <person name="Desai P."/>
            <person name="Cheng P."/>
            <person name="Wollam A."/>
            <person name="Pepin K."/>
            <person name="Palsikar V.B."/>
            <person name="Fulton L."/>
            <person name="Fulton R."/>
            <person name="Delehaunty K."/>
            <person name="Fronick C."/>
            <person name="Godfrey J."/>
            <person name="Waligorski J."/>
            <person name="Appelbaum E."/>
            <person name="Tomlinson C."/>
            <person name="Warren W."/>
            <person name="Sodergren E."/>
            <person name="Weinstock G."/>
            <person name="Wilson R.K."/>
        </authorList>
    </citation>
    <scope>NUCLEOTIDE SEQUENCE [LARGE SCALE GENOMIC DNA]</scope>
    <source>
        <strain evidence="2 3">2009K0958</strain>
    </source>
</reference>
<comment type="caution">
    <text evidence="2">The sequence shown here is derived from an EMBL/GenBank/DDBJ whole genome shotgun (WGS) entry which is preliminary data.</text>
</comment>